<comment type="caution">
    <text evidence="2">The sequence shown here is derived from an EMBL/GenBank/DDBJ whole genome shotgun (WGS) entry which is preliminary data.</text>
</comment>
<sequence length="155" mass="17680">MEWIFMMDKNVEFSTKDSLISTTNVDSHITYCNDSFCRVSGYSEEELLLKPHNVIRSDDMPKAAFAQMWEYIKSGKSWMGLVKNKCKGSGYYWVSAFVTPITDKNGDVLEYQSVRSRPTTDQVHRASLLYSELNNTAKVGKLKSIVKEDANKSRA</sequence>
<dbReference type="Pfam" id="PF08447">
    <property type="entry name" value="PAS_3"/>
    <property type="match status" value="1"/>
</dbReference>
<dbReference type="Proteomes" id="UP000679722">
    <property type="component" value="Unassembled WGS sequence"/>
</dbReference>
<feature type="domain" description="PAS" evidence="1">
    <location>
        <begin position="20"/>
        <end position="59"/>
    </location>
</feature>
<dbReference type="InterPro" id="IPR013655">
    <property type="entry name" value="PAS_fold_3"/>
</dbReference>
<dbReference type="SUPFAM" id="SSF55785">
    <property type="entry name" value="PYP-like sensor domain (PAS domain)"/>
    <property type="match status" value="1"/>
</dbReference>
<gene>
    <name evidence="2" type="ORF">J9B83_11360</name>
</gene>
<dbReference type="InterPro" id="IPR000014">
    <property type="entry name" value="PAS"/>
</dbReference>
<evidence type="ECO:0000313" key="2">
    <source>
        <dbReference type="EMBL" id="MBR7889539.1"/>
    </source>
</evidence>
<dbReference type="PROSITE" id="PS50112">
    <property type="entry name" value="PAS"/>
    <property type="match status" value="1"/>
</dbReference>
<dbReference type="CDD" id="cd00130">
    <property type="entry name" value="PAS"/>
    <property type="match status" value="1"/>
</dbReference>
<proteinExistence type="predicted"/>
<protein>
    <submittedName>
        <fullName evidence="2">PAS domain-containing protein</fullName>
    </submittedName>
</protein>
<dbReference type="NCBIfam" id="TIGR00229">
    <property type="entry name" value="sensory_box"/>
    <property type="match status" value="1"/>
</dbReference>
<name>A0ABS5HF26_9GAMM</name>
<dbReference type="InterPro" id="IPR035965">
    <property type="entry name" value="PAS-like_dom_sf"/>
</dbReference>
<keyword evidence="3" id="KW-1185">Reference proteome</keyword>
<evidence type="ECO:0000313" key="3">
    <source>
        <dbReference type="Proteomes" id="UP000679722"/>
    </source>
</evidence>
<evidence type="ECO:0000259" key="1">
    <source>
        <dbReference type="PROSITE" id="PS50112"/>
    </source>
</evidence>
<dbReference type="EMBL" id="JAGSSV010000014">
    <property type="protein sequence ID" value="MBR7889539.1"/>
    <property type="molecule type" value="Genomic_DNA"/>
</dbReference>
<dbReference type="Gene3D" id="3.30.450.20">
    <property type="entry name" value="PAS domain"/>
    <property type="match status" value="1"/>
</dbReference>
<accession>A0ABS5HF26</accession>
<organism evidence="2 3">
    <name type="scientific">Marinomonas vulgaris</name>
    <dbReference type="NCBI Taxonomy" id="2823372"/>
    <lineage>
        <taxon>Bacteria</taxon>
        <taxon>Pseudomonadati</taxon>
        <taxon>Pseudomonadota</taxon>
        <taxon>Gammaproteobacteria</taxon>
        <taxon>Oceanospirillales</taxon>
        <taxon>Oceanospirillaceae</taxon>
        <taxon>Marinomonas</taxon>
    </lineage>
</organism>
<reference evidence="3" key="1">
    <citation type="submission" date="2023-07" db="EMBL/GenBank/DDBJ databases">
        <title>Marinomonas vulgaris A79, complete genome.</title>
        <authorList>
            <person name="Ying J.-J."/>
        </authorList>
    </citation>
    <scope>NUCLEOTIDE SEQUENCE [LARGE SCALE GENOMIC DNA]</scope>
    <source>
        <strain evidence="3">A79</strain>
    </source>
</reference>